<feature type="transmembrane region" description="Helical" evidence="1">
    <location>
        <begin position="112"/>
        <end position="135"/>
    </location>
</feature>
<feature type="transmembrane region" description="Helical" evidence="1">
    <location>
        <begin position="150"/>
        <end position="171"/>
    </location>
</feature>
<gene>
    <name evidence="2" type="ORF">CYLTODRAFT_419553</name>
</gene>
<dbReference type="AlphaFoldDB" id="A0A0D7BJU3"/>
<accession>A0A0D7BJU3</accession>
<name>A0A0D7BJU3_9AGAR</name>
<feature type="transmembrane region" description="Helical" evidence="1">
    <location>
        <begin position="44"/>
        <end position="66"/>
    </location>
</feature>
<feature type="transmembrane region" description="Helical" evidence="1">
    <location>
        <begin position="192"/>
        <end position="213"/>
    </location>
</feature>
<evidence type="ECO:0000313" key="3">
    <source>
        <dbReference type="Proteomes" id="UP000054007"/>
    </source>
</evidence>
<evidence type="ECO:0000313" key="2">
    <source>
        <dbReference type="EMBL" id="KIY70732.1"/>
    </source>
</evidence>
<reference evidence="2 3" key="1">
    <citation type="journal article" date="2015" name="Fungal Genet. Biol.">
        <title>Evolution of novel wood decay mechanisms in Agaricales revealed by the genome sequences of Fistulina hepatica and Cylindrobasidium torrendii.</title>
        <authorList>
            <person name="Floudas D."/>
            <person name="Held B.W."/>
            <person name="Riley R."/>
            <person name="Nagy L.G."/>
            <person name="Koehler G."/>
            <person name="Ransdell A.S."/>
            <person name="Younus H."/>
            <person name="Chow J."/>
            <person name="Chiniquy J."/>
            <person name="Lipzen A."/>
            <person name="Tritt A."/>
            <person name="Sun H."/>
            <person name="Haridas S."/>
            <person name="LaButti K."/>
            <person name="Ohm R.A."/>
            <person name="Kues U."/>
            <person name="Blanchette R.A."/>
            <person name="Grigoriev I.V."/>
            <person name="Minto R.E."/>
            <person name="Hibbett D.S."/>
        </authorList>
    </citation>
    <scope>NUCLEOTIDE SEQUENCE [LARGE SCALE GENOMIC DNA]</scope>
    <source>
        <strain evidence="2 3">FP15055 ss-10</strain>
    </source>
</reference>
<dbReference type="EMBL" id="KN880464">
    <property type="protein sequence ID" value="KIY70732.1"/>
    <property type="molecule type" value="Genomic_DNA"/>
</dbReference>
<feature type="transmembrane region" description="Helical" evidence="1">
    <location>
        <begin position="219"/>
        <end position="240"/>
    </location>
</feature>
<feature type="transmembrane region" description="Helical" evidence="1">
    <location>
        <begin position="12"/>
        <end position="32"/>
    </location>
</feature>
<organism evidence="2 3">
    <name type="scientific">Cylindrobasidium torrendii FP15055 ss-10</name>
    <dbReference type="NCBI Taxonomy" id="1314674"/>
    <lineage>
        <taxon>Eukaryota</taxon>
        <taxon>Fungi</taxon>
        <taxon>Dikarya</taxon>
        <taxon>Basidiomycota</taxon>
        <taxon>Agaricomycotina</taxon>
        <taxon>Agaricomycetes</taxon>
        <taxon>Agaricomycetidae</taxon>
        <taxon>Agaricales</taxon>
        <taxon>Marasmiineae</taxon>
        <taxon>Physalacriaceae</taxon>
        <taxon>Cylindrobasidium</taxon>
    </lineage>
</organism>
<dbReference type="STRING" id="1314674.A0A0D7BJU3"/>
<feature type="transmembrane region" description="Helical" evidence="1">
    <location>
        <begin position="78"/>
        <end position="100"/>
    </location>
</feature>
<evidence type="ECO:0008006" key="4">
    <source>
        <dbReference type="Google" id="ProtNLM"/>
    </source>
</evidence>
<evidence type="ECO:0000256" key="1">
    <source>
        <dbReference type="SAM" id="Phobius"/>
    </source>
</evidence>
<proteinExistence type="predicted"/>
<dbReference type="OrthoDB" id="2993818at2759"/>
<protein>
    <recommendedName>
        <fullName evidence="4">Transmembrane protein</fullName>
    </recommendedName>
</protein>
<dbReference type="PANTHER" id="PTHR40465:SF1">
    <property type="entry name" value="DUF6534 DOMAIN-CONTAINING PROTEIN"/>
    <property type="match status" value="1"/>
</dbReference>
<sequence length="326" mass="36391">MTPLDADAILITSWFNTALYTLQVFLTFWYLGQFETSKQSRYGLCGMLVVDLVCTIMVLISTRLYVVNYAGLEVVDVIFWTLPVSILMTFASATIEQAFFVSRYWNITKDKWLTGTIIIFILAHDSLAITTVVYVSANSTAQYTSAGTKYTIASGAICAATDVLIASALTWRVNKIHTFYASTRNILRRVGFFAVTCGFTTAAWTIIMIVTLFTALNGWFFVFYTLGRAYSLTLLGNLILLRLANAKDSTVSGSSNYNTALSEPVVLTPLQFSHDSSLRMNNHSVKPQSVDLERQGRQGRISFVDPSLLDRQRHNVDPRDNVKSLP</sequence>
<dbReference type="Proteomes" id="UP000054007">
    <property type="component" value="Unassembled WGS sequence"/>
</dbReference>
<keyword evidence="1" id="KW-1133">Transmembrane helix</keyword>
<dbReference type="PANTHER" id="PTHR40465">
    <property type="entry name" value="CHROMOSOME 1, WHOLE GENOME SHOTGUN SEQUENCE"/>
    <property type="match status" value="1"/>
</dbReference>
<keyword evidence="1" id="KW-0812">Transmembrane</keyword>
<keyword evidence="1" id="KW-0472">Membrane</keyword>
<keyword evidence="3" id="KW-1185">Reference proteome</keyword>